<protein>
    <recommendedName>
        <fullName evidence="9">DUF1772-domain-containing protein</fullName>
    </recommendedName>
</protein>
<proteinExistence type="inferred from homology"/>
<dbReference type="OrthoDB" id="5343383at2759"/>
<keyword evidence="8" id="KW-1185">Reference proteome</keyword>
<keyword evidence="3 6" id="KW-1133">Transmembrane helix</keyword>
<comment type="subcellular location">
    <subcellularLocation>
        <location evidence="1">Membrane</location>
        <topology evidence="1">Multi-pass membrane protein</topology>
    </subcellularLocation>
</comment>
<feature type="transmembrane region" description="Helical" evidence="6">
    <location>
        <begin position="91"/>
        <end position="110"/>
    </location>
</feature>
<evidence type="ECO:0000256" key="3">
    <source>
        <dbReference type="ARBA" id="ARBA00022989"/>
    </source>
</evidence>
<keyword evidence="2 6" id="KW-0812">Transmembrane</keyword>
<reference evidence="7" key="1">
    <citation type="journal article" date="2020" name="Stud. Mycol.">
        <title>101 Dothideomycetes genomes: a test case for predicting lifestyles and emergence of pathogens.</title>
        <authorList>
            <person name="Haridas S."/>
            <person name="Albert R."/>
            <person name="Binder M."/>
            <person name="Bloem J."/>
            <person name="Labutti K."/>
            <person name="Salamov A."/>
            <person name="Andreopoulos B."/>
            <person name="Baker S."/>
            <person name="Barry K."/>
            <person name="Bills G."/>
            <person name="Bluhm B."/>
            <person name="Cannon C."/>
            <person name="Castanera R."/>
            <person name="Culley D."/>
            <person name="Daum C."/>
            <person name="Ezra D."/>
            <person name="Gonzalez J."/>
            <person name="Henrissat B."/>
            <person name="Kuo A."/>
            <person name="Liang C."/>
            <person name="Lipzen A."/>
            <person name="Lutzoni F."/>
            <person name="Magnuson J."/>
            <person name="Mondo S."/>
            <person name="Nolan M."/>
            <person name="Ohm R."/>
            <person name="Pangilinan J."/>
            <person name="Park H.-J."/>
            <person name="Ramirez L."/>
            <person name="Alfaro M."/>
            <person name="Sun H."/>
            <person name="Tritt A."/>
            <person name="Yoshinaga Y."/>
            <person name="Zwiers L.-H."/>
            <person name="Turgeon B."/>
            <person name="Goodwin S."/>
            <person name="Spatafora J."/>
            <person name="Crous P."/>
            <person name="Grigoriev I."/>
        </authorList>
    </citation>
    <scope>NUCLEOTIDE SEQUENCE</scope>
    <source>
        <strain evidence="7">CBS 161.51</strain>
    </source>
</reference>
<feature type="transmembrane region" description="Helical" evidence="6">
    <location>
        <begin position="170"/>
        <end position="189"/>
    </location>
</feature>
<dbReference type="PANTHER" id="PTHR35042">
    <property type="entry name" value="ANTHRONE OXYGENASE ENCC"/>
    <property type="match status" value="1"/>
</dbReference>
<gene>
    <name evidence="7" type="ORF">EJ02DRAFT_398225</name>
</gene>
<dbReference type="Proteomes" id="UP000800038">
    <property type="component" value="Unassembled WGS sequence"/>
</dbReference>
<comment type="similarity">
    <text evidence="5">Belongs to the anthrone oxygenase family.</text>
</comment>
<name>A0A6A5SXC0_9PLEO</name>
<dbReference type="EMBL" id="ML976016">
    <property type="protein sequence ID" value="KAF1944498.1"/>
    <property type="molecule type" value="Genomic_DNA"/>
</dbReference>
<accession>A0A6A5SXC0</accession>
<dbReference type="GO" id="GO:0016020">
    <property type="term" value="C:membrane"/>
    <property type="evidence" value="ECO:0007669"/>
    <property type="project" value="UniProtKB-SubCell"/>
</dbReference>
<organism evidence="7 8">
    <name type="scientific">Clathrospora elynae</name>
    <dbReference type="NCBI Taxonomy" id="706981"/>
    <lineage>
        <taxon>Eukaryota</taxon>
        <taxon>Fungi</taxon>
        <taxon>Dikarya</taxon>
        <taxon>Ascomycota</taxon>
        <taxon>Pezizomycotina</taxon>
        <taxon>Dothideomycetes</taxon>
        <taxon>Pleosporomycetidae</taxon>
        <taxon>Pleosporales</taxon>
        <taxon>Diademaceae</taxon>
        <taxon>Clathrospora</taxon>
    </lineage>
</organism>
<feature type="transmembrane region" description="Helical" evidence="6">
    <location>
        <begin position="56"/>
        <end position="79"/>
    </location>
</feature>
<evidence type="ECO:0000313" key="8">
    <source>
        <dbReference type="Proteomes" id="UP000800038"/>
    </source>
</evidence>
<feature type="transmembrane region" description="Helical" evidence="6">
    <location>
        <begin position="12"/>
        <end position="36"/>
    </location>
</feature>
<dbReference type="Pfam" id="PF08592">
    <property type="entry name" value="Anthrone_oxy"/>
    <property type="match status" value="1"/>
</dbReference>
<keyword evidence="4 6" id="KW-0472">Membrane</keyword>
<evidence type="ECO:0000313" key="7">
    <source>
        <dbReference type="EMBL" id="KAF1944498.1"/>
    </source>
</evidence>
<evidence type="ECO:0000256" key="1">
    <source>
        <dbReference type="ARBA" id="ARBA00004141"/>
    </source>
</evidence>
<evidence type="ECO:0000256" key="5">
    <source>
        <dbReference type="ARBA" id="ARBA00034313"/>
    </source>
</evidence>
<dbReference type="AlphaFoldDB" id="A0A6A5SXC0"/>
<evidence type="ECO:0000256" key="2">
    <source>
        <dbReference type="ARBA" id="ARBA00022692"/>
    </source>
</evidence>
<evidence type="ECO:0000256" key="4">
    <source>
        <dbReference type="ARBA" id="ARBA00023136"/>
    </source>
</evidence>
<dbReference type="PANTHER" id="PTHR35042:SF1">
    <property type="entry name" value="DUF1772-DOMAIN-CONTAINING PROTEIN"/>
    <property type="match status" value="1"/>
</dbReference>
<sequence length="191" mass="20726">MMGDESHTTMSILQAIGITAPAIYTGFTFAYSHVVIPPMTTHAPPKLLAKQWLQAYQFAPVFVAPLILLGASSNALLAYLSINSQSRAASLYAVAALANASIIPYTLLYMERSVNGAGKWKAQELLREEGVRLKEVGQGTDKDTASDAAKRWAEKVSMKTIAETWAKTNAWRYVITGVAVMVTATATIMRN</sequence>
<evidence type="ECO:0008006" key="9">
    <source>
        <dbReference type="Google" id="ProtNLM"/>
    </source>
</evidence>
<dbReference type="InterPro" id="IPR013901">
    <property type="entry name" value="Anthrone_oxy"/>
</dbReference>
<evidence type="ECO:0000256" key="6">
    <source>
        <dbReference type="SAM" id="Phobius"/>
    </source>
</evidence>